<protein>
    <submittedName>
        <fullName evidence="1">Uncharacterized protein</fullName>
    </submittedName>
</protein>
<dbReference type="OrthoDB" id="79546at2759"/>
<comment type="caution">
    <text evidence="1">The sequence shown here is derived from an EMBL/GenBank/DDBJ whole genome shotgun (WGS) entry which is preliminary data.</text>
</comment>
<dbReference type="EMBL" id="JNBS01000396">
    <property type="protein sequence ID" value="OQS05973.1"/>
    <property type="molecule type" value="Genomic_DNA"/>
</dbReference>
<evidence type="ECO:0000313" key="2">
    <source>
        <dbReference type="Proteomes" id="UP000243217"/>
    </source>
</evidence>
<organism evidence="1 2">
    <name type="scientific">Thraustotheca clavata</name>
    <dbReference type="NCBI Taxonomy" id="74557"/>
    <lineage>
        <taxon>Eukaryota</taxon>
        <taxon>Sar</taxon>
        <taxon>Stramenopiles</taxon>
        <taxon>Oomycota</taxon>
        <taxon>Saprolegniomycetes</taxon>
        <taxon>Saprolegniales</taxon>
        <taxon>Achlyaceae</taxon>
        <taxon>Thraustotheca</taxon>
    </lineage>
</organism>
<evidence type="ECO:0000313" key="1">
    <source>
        <dbReference type="EMBL" id="OQS05973.1"/>
    </source>
</evidence>
<reference evidence="1 2" key="1">
    <citation type="journal article" date="2014" name="Genome Biol. Evol.">
        <title>The secreted proteins of Achlya hypogyna and Thraustotheca clavata identify the ancestral oomycete secretome and reveal gene acquisitions by horizontal gene transfer.</title>
        <authorList>
            <person name="Misner I."/>
            <person name="Blouin N."/>
            <person name="Leonard G."/>
            <person name="Richards T.A."/>
            <person name="Lane C.E."/>
        </authorList>
    </citation>
    <scope>NUCLEOTIDE SEQUENCE [LARGE SCALE GENOMIC DNA]</scope>
    <source>
        <strain evidence="1 2">ATCC 34112</strain>
    </source>
</reference>
<accession>A0A1W0A6Q2</accession>
<dbReference type="Proteomes" id="UP000243217">
    <property type="component" value="Unassembled WGS sequence"/>
</dbReference>
<sequence length="1075" mass="121427">MKYASIVAGKLEQFRSALMMAAIDTLVAKDAQSIVEYIVESFVVLEEISKASDEVVVLKEIVSIAMDFSNMHEQFRNIVMVSYVPYKSRPSIQTLVQQQLSKLFSSPFETMESSIIDVIYNIAELSVFITIVKGMAGVPHILLSRLKHPLCAQMIECFHREGPQLTLEILSIAHDMAETGIQSMQAATVRNSISLASYVCNRQFALFSRWFEKHFGSTSNALSPPNTDPNTIENQNNLGIICLRSRCGFQSTKRCIEFMCAVLTDRLEEIKTVEEIELTMRVVKSHVAEYPEFVWNYVSIARSALNQLKLSAIPSLEKAPDATASIETKQEVKDEIQGYIRAFLDTGRISGKLRQRILMQGNVWQTTLKPYLLTGTIDPTLPYAMILGWIQLVHALVHEKAIGEAEYGPFVQKINALVQDRVDYEQTRKRTLASLARELISLNIINKVNANKLLGLMLARVQGQLQQPKEPINLLLNDLQDAFEEWLCVPNYAEGYEHLYTFLKSIKGLTGPRQEEFEKALIKLVYQQARTEALHVGRLLALGNCVFIEMNSVSLLEEKISEVTPDSILPVFKMCTAYTQVVLQLSESKNLTIDKLISVRIVQFLYWVSLRYHFHGLSDVDSASIQELEEKLFDHSQFIVHLECAEFFRVWLEFELHYDEPCTSYRIECLTMHFMGIKEHSDGTAITTICAMGKELLNHQGAYVAESCQESVYTQPLGLPGNKVTVTHPLVTTFDDNSIHSCWSITKKRKRSASSCNLNLGLSLFHQALPMVMHMSKNKISLVNAIVAILTEHAGTHLNRIESKSAYLTLYFELIAVVIPHGPVHSKAHLALQNLAANHLQSVAPWHPRVTSIMLAGSISHSHHNDAPEPLELVERHMEPLVVASVVYFWSMVSTAIVTDTPSLLPPLLEEMHRLLVVRRHEPIPSSWHSLYLKLMAHWLTWGLKLDISVLESKFNLSNEPSSISCLALVSTAYQTWMNATKSSSSNLAYPRLLLQLASRTIELHPFNCGQSLLQISTELPVSALWVLLVTHHLPRLIQYKCMRLHKGAWLHHVCKAYVTYSAASWSLFPALTQR</sequence>
<dbReference type="AlphaFoldDB" id="A0A1W0A6Q2"/>
<proteinExistence type="predicted"/>
<gene>
    <name evidence="1" type="ORF">THRCLA_01955</name>
</gene>
<name>A0A1W0A6Q2_9STRA</name>
<keyword evidence="2" id="KW-1185">Reference proteome</keyword>